<protein>
    <submittedName>
        <fullName evidence="5">LCP family protein required for cell wall assembly</fullName>
    </submittedName>
</protein>
<evidence type="ECO:0000313" key="5">
    <source>
        <dbReference type="EMBL" id="NIH58547.1"/>
    </source>
</evidence>
<feature type="domain" description="Cell envelope-related transcriptional attenuator" evidence="4">
    <location>
        <begin position="313"/>
        <end position="500"/>
    </location>
</feature>
<dbReference type="Proteomes" id="UP000749311">
    <property type="component" value="Unassembled WGS sequence"/>
</dbReference>
<feature type="transmembrane region" description="Helical" evidence="3">
    <location>
        <begin position="232"/>
        <end position="255"/>
    </location>
</feature>
<feature type="compositionally biased region" description="Acidic residues" evidence="2">
    <location>
        <begin position="91"/>
        <end position="107"/>
    </location>
</feature>
<organism evidence="5 6">
    <name type="scientific">Brooklawnia cerclae</name>
    <dbReference type="NCBI Taxonomy" id="349934"/>
    <lineage>
        <taxon>Bacteria</taxon>
        <taxon>Bacillati</taxon>
        <taxon>Actinomycetota</taxon>
        <taxon>Actinomycetes</taxon>
        <taxon>Propionibacteriales</taxon>
        <taxon>Propionibacteriaceae</taxon>
        <taxon>Brooklawnia</taxon>
    </lineage>
</organism>
<dbReference type="PANTHER" id="PTHR33392:SF6">
    <property type="entry name" value="POLYISOPRENYL-TEICHOIC ACID--PEPTIDOGLYCAN TEICHOIC ACID TRANSFERASE TAGU"/>
    <property type="match status" value="1"/>
</dbReference>
<keyword evidence="3" id="KW-1133">Transmembrane helix</keyword>
<accession>A0ABX0SJE4</accession>
<dbReference type="InterPro" id="IPR050922">
    <property type="entry name" value="LytR/CpsA/Psr_CW_biosynth"/>
</dbReference>
<reference evidence="5 6" key="1">
    <citation type="submission" date="2020-02" db="EMBL/GenBank/DDBJ databases">
        <title>Sequencing the genomes of 1000 actinobacteria strains.</title>
        <authorList>
            <person name="Klenk H.-P."/>
        </authorList>
    </citation>
    <scope>NUCLEOTIDE SEQUENCE [LARGE SCALE GENOMIC DNA]</scope>
    <source>
        <strain evidence="5 6">DSM 19609</strain>
    </source>
</reference>
<dbReference type="Gene3D" id="3.40.630.190">
    <property type="entry name" value="LCP protein"/>
    <property type="match status" value="1"/>
</dbReference>
<evidence type="ECO:0000256" key="3">
    <source>
        <dbReference type="SAM" id="Phobius"/>
    </source>
</evidence>
<dbReference type="RefSeq" id="WP_167171191.1">
    <property type="nucleotide sequence ID" value="NZ_BAAAOO010000006.1"/>
</dbReference>
<feature type="compositionally biased region" description="Low complexity" evidence="2">
    <location>
        <begin position="582"/>
        <end position="623"/>
    </location>
</feature>
<dbReference type="PANTHER" id="PTHR33392">
    <property type="entry name" value="POLYISOPRENYL-TEICHOIC ACID--PEPTIDOGLYCAN TEICHOIC ACID TRANSFERASE TAGU"/>
    <property type="match status" value="1"/>
</dbReference>
<keyword evidence="3" id="KW-0472">Membrane</keyword>
<dbReference type="EMBL" id="JAAMOZ010000004">
    <property type="protein sequence ID" value="NIH58547.1"/>
    <property type="molecule type" value="Genomic_DNA"/>
</dbReference>
<evidence type="ECO:0000256" key="1">
    <source>
        <dbReference type="ARBA" id="ARBA00006068"/>
    </source>
</evidence>
<keyword evidence="6" id="KW-1185">Reference proteome</keyword>
<feature type="transmembrane region" description="Helical" evidence="3">
    <location>
        <begin position="160"/>
        <end position="180"/>
    </location>
</feature>
<evidence type="ECO:0000256" key="2">
    <source>
        <dbReference type="SAM" id="MobiDB-lite"/>
    </source>
</evidence>
<evidence type="ECO:0000259" key="4">
    <source>
        <dbReference type="Pfam" id="PF03816"/>
    </source>
</evidence>
<sequence>MGSTRAESGPKAPSDKPKPVWDDDTASAAASADWTTSYGTTSSFASIAYTPDPQDTTTFKAAEPDPVASPRSARRTSPLTQERATSRLESVPDDIDEDDGDDGDPTEESAAVSRRRRGAAATSASRPGKPDRRFRGAVVKTIAGTIVPGLGFLGTRLQGLGIVLMTALVTGTLVFGFMLARNPALVAGNALKSGTMFWIAVGLAVFALLWVVVIVGTYLINRPKPLTTGKRIGGAILVALLSLATSGPMAVASAYSFETASLSGQVFESEDESQSQTRPTLDTVDPWADISRVNILLLGGDSGESRDESLGIRTDTMMLASIDTATGNTVIIQLPRNLQGAVFPDGTALQEAFPYGFDDGDTSMLNAIWNDVPAMYPELFTDTSYPGADALKWAVEGITGLHPDYFVMVNIDGLVNLVDAMGGVTLNVNFPIAKGGSVDGGDCGMWGYIPEGPSQLLNGDNAMWYARSRCNSPNLDNGAAGDFSRMERQSCLVDAVIAQADPATMLTRYEQIAQAAGEMIVTDIPQEHLSAMVELATRMQNAQYITRLPFVEGVNGYTSSYPDFDLMKQQVAAAIAETSADAQSSAQATTQPATDPTTATTETAQATDPATTQAAAEPTASETVSDACAYRHEEPLGDVPDSVPVYTPPASEAASTEGPR</sequence>
<feature type="compositionally biased region" description="Low complexity" evidence="2">
    <location>
        <begin position="26"/>
        <end position="37"/>
    </location>
</feature>
<name>A0ABX0SJE4_9ACTN</name>
<dbReference type="Pfam" id="PF03816">
    <property type="entry name" value="LytR_cpsA_psr"/>
    <property type="match status" value="1"/>
</dbReference>
<feature type="region of interest" description="Disordered" evidence="2">
    <location>
        <begin position="582"/>
        <end position="660"/>
    </location>
</feature>
<comment type="similarity">
    <text evidence="1">Belongs to the LytR/CpsA/Psr (LCP) family.</text>
</comment>
<keyword evidence="3" id="KW-0812">Transmembrane</keyword>
<proteinExistence type="inferred from homology"/>
<gene>
    <name evidence="5" type="ORF">FB473_003244</name>
</gene>
<dbReference type="InterPro" id="IPR004474">
    <property type="entry name" value="LytR_CpsA_psr"/>
</dbReference>
<comment type="caution">
    <text evidence="5">The sequence shown here is derived from an EMBL/GenBank/DDBJ whole genome shotgun (WGS) entry which is preliminary data.</text>
</comment>
<feature type="region of interest" description="Disordered" evidence="2">
    <location>
        <begin position="1"/>
        <end position="132"/>
    </location>
</feature>
<dbReference type="NCBIfam" id="TIGR00350">
    <property type="entry name" value="lytR_cpsA_psr"/>
    <property type="match status" value="1"/>
</dbReference>
<evidence type="ECO:0000313" key="6">
    <source>
        <dbReference type="Proteomes" id="UP000749311"/>
    </source>
</evidence>
<feature type="transmembrane region" description="Helical" evidence="3">
    <location>
        <begin position="195"/>
        <end position="220"/>
    </location>
</feature>